<feature type="non-terminal residue" evidence="1">
    <location>
        <position position="283"/>
    </location>
</feature>
<comment type="caution">
    <text evidence="1">The sequence shown here is derived from an EMBL/GenBank/DDBJ whole genome shotgun (WGS) entry which is preliminary data.</text>
</comment>
<dbReference type="EMBL" id="MU003514">
    <property type="protein sequence ID" value="KAF2468943.1"/>
    <property type="molecule type" value="Genomic_DNA"/>
</dbReference>
<name>A0ACB6QPL2_9PLEO</name>
<reference evidence="1" key="1">
    <citation type="journal article" date="2020" name="Stud. Mycol.">
        <title>101 Dothideomycetes genomes: a test case for predicting lifestyles and emergence of pathogens.</title>
        <authorList>
            <person name="Haridas S."/>
            <person name="Albert R."/>
            <person name="Binder M."/>
            <person name="Bloem J."/>
            <person name="Labutti K."/>
            <person name="Salamov A."/>
            <person name="Andreopoulos B."/>
            <person name="Baker S."/>
            <person name="Barry K."/>
            <person name="Bills G."/>
            <person name="Bluhm B."/>
            <person name="Cannon C."/>
            <person name="Castanera R."/>
            <person name="Culley D."/>
            <person name="Daum C."/>
            <person name="Ezra D."/>
            <person name="Gonzalez J."/>
            <person name="Henrissat B."/>
            <person name="Kuo A."/>
            <person name="Liang C."/>
            <person name="Lipzen A."/>
            <person name="Lutzoni F."/>
            <person name="Magnuson J."/>
            <person name="Mondo S."/>
            <person name="Nolan M."/>
            <person name="Ohm R."/>
            <person name="Pangilinan J."/>
            <person name="Park H.-J."/>
            <person name="Ramirez L."/>
            <person name="Alfaro M."/>
            <person name="Sun H."/>
            <person name="Tritt A."/>
            <person name="Yoshinaga Y."/>
            <person name="Zwiers L.-H."/>
            <person name="Turgeon B."/>
            <person name="Goodwin S."/>
            <person name="Spatafora J."/>
            <person name="Crous P."/>
            <person name="Grigoriev I."/>
        </authorList>
    </citation>
    <scope>NUCLEOTIDE SEQUENCE</scope>
    <source>
        <strain evidence="1">ATCC 200398</strain>
    </source>
</reference>
<evidence type="ECO:0000313" key="2">
    <source>
        <dbReference type="Proteomes" id="UP000799755"/>
    </source>
</evidence>
<feature type="non-terminal residue" evidence="1">
    <location>
        <position position="1"/>
    </location>
</feature>
<sequence length="283" mass="31842">LYEARQTLDRGIGLFAKTSITAGSAFMFNSPVVVVARGALSGLSHADRDRVFSKAIQQLPKDTRKLFLDLARSRRGNKIDDIFQTNSMGMELGGVRHLGVVPEAARINHACRPNSYYRFDSKTLNLEVFALHNIKAGEELTFGYGYTTHPHTSRREALKNNWSFTCTCNLCMSPPTTITASDARLKRIAVIKSTLPLAFGNLPRLLKLTQELITLFEEESLVVEKPKYEEIIAYTYSQVGDEDQTRYWAGRARKGWEIIAGKGSWEARRMEALEGNVRGHPSW</sequence>
<organism evidence="1 2">
    <name type="scientific">Lindgomyces ingoldianus</name>
    <dbReference type="NCBI Taxonomy" id="673940"/>
    <lineage>
        <taxon>Eukaryota</taxon>
        <taxon>Fungi</taxon>
        <taxon>Dikarya</taxon>
        <taxon>Ascomycota</taxon>
        <taxon>Pezizomycotina</taxon>
        <taxon>Dothideomycetes</taxon>
        <taxon>Pleosporomycetidae</taxon>
        <taxon>Pleosporales</taxon>
        <taxon>Lindgomycetaceae</taxon>
        <taxon>Lindgomyces</taxon>
    </lineage>
</organism>
<keyword evidence="2" id="KW-1185">Reference proteome</keyword>
<protein>
    <submittedName>
        <fullName evidence="1">SET domain-containing protein</fullName>
    </submittedName>
</protein>
<dbReference type="Proteomes" id="UP000799755">
    <property type="component" value="Unassembled WGS sequence"/>
</dbReference>
<evidence type="ECO:0000313" key="1">
    <source>
        <dbReference type="EMBL" id="KAF2468943.1"/>
    </source>
</evidence>
<proteinExistence type="predicted"/>
<gene>
    <name evidence="1" type="ORF">BDR25DRAFT_195052</name>
</gene>
<accession>A0ACB6QPL2</accession>